<dbReference type="EMBL" id="JACXVP010000006">
    <property type="protein sequence ID" value="KAG5598278.1"/>
    <property type="molecule type" value="Genomic_DNA"/>
</dbReference>
<sequence>MKKPEFKLHEILNKLSTQMVPLSAAMRFPKALLIFRVAVKQANLLSFEYILRLLNLLVLNSSYVKCTKLSFNLVALNMSRGKLKLK</sequence>
<dbReference type="AlphaFoldDB" id="A0A9J5YGZ4"/>
<gene>
    <name evidence="1" type="ORF">H5410_029648</name>
</gene>
<evidence type="ECO:0000313" key="1">
    <source>
        <dbReference type="EMBL" id="KAG5598278.1"/>
    </source>
</evidence>
<accession>A0A9J5YGZ4</accession>
<keyword evidence="2" id="KW-1185">Reference proteome</keyword>
<dbReference type="Proteomes" id="UP000824120">
    <property type="component" value="Chromosome 6"/>
</dbReference>
<protein>
    <submittedName>
        <fullName evidence="1">Uncharacterized protein</fullName>
    </submittedName>
</protein>
<reference evidence="1 2" key="1">
    <citation type="submission" date="2020-09" db="EMBL/GenBank/DDBJ databases">
        <title>De no assembly of potato wild relative species, Solanum commersonii.</title>
        <authorList>
            <person name="Cho K."/>
        </authorList>
    </citation>
    <scope>NUCLEOTIDE SEQUENCE [LARGE SCALE GENOMIC DNA]</scope>
    <source>
        <strain evidence="1">LZ3.2</strain>
        <tissue evidence="1">Leaf</tissue>
    </source>
</reference>
<comment type="caution">
    <text evidence="1">The sequence shown here is derived from an EMBL/GenBank/DDBJ whole genome shotgun (WGS) entry which is preliminary data.</text>
</comment>
<evidence type="ECO:0000313" key="2">
    <source>
        <dbReference type="Proteomes" id="UP000824120"/>
    </source>
</evidence>
<proteinExistence type="predicted"/>
<organism evidence="1 2">
    <name type="scientific">Solanum commersonii</name>
    <name type="common">Commerson's wild potato</name>
    <name type="synonym">Commerson's nightshade</name>
    <dbReference type="NCBI Taxonomy" id="4109"/>
    <lineage>
        <taxon>Eukaryota</taxon>
        <taxon>Viridiplantae</taxon>
        <taxon>Streptophyta</taxon>
        <taxon>Embryophyta</taxon>
        <taxon>Tracheophyta</taxon>
        <taxon>Spermatophyta</taxon>
        <taxon>Magnoliopsida</taxon>
        <taxon>eudicotyledons</taxon>
        <taxon>Gunneridae</taxon>
        <taxon>Pentapetalae</taxon>
        <taxon>asterids</taxon>
        <taxon>lamiids</taxon>
        <taxon>Solanales</taxon>
        <taxon>Solanaceae</taxon>
        <taxon>Solanoideae</taxon>
        <taxon>Solaneae</taxon>
        <taxon>Solanum</taxon>
    </lineage>
</organism>
<name>A0A9J5YGZ4_SOLCO</name>